<dbReference type="InterPro" id="IPR057210">
    <property type="entry name" value="DUF7888"/>
</dbReference>
<evidence type="ECO:0000313" key="2">
    <source>
        <dbReference type="EMBL" id="KAJ3555187.1"/>
    </source>
</evidence>
<sequence>MSTMDHQPTLSSSNSAPDRRQAAEAAQIIVEGVIQIVEGIIAGIGQDDAAREQFTKDVVANGRSQFPDFNWVVVHPDHETDFDGVRDQDWGHQHQEFDIKIGGTIGYEIYWFRSGTFKRFGDGGFINWAWAGVSTSTTDGGATVTFVAPA</sequence>
<protein>
    <recommendedName>
        <fullName evidence="1">DUF7888 domain-containing protein</fullName>
    </recommendedName>
</protein>
<gene>
    <name evidence="2" type="ORF">NP233_g12266</name>
</gene>
<dbReference type="Pfam" id="PF25411">
    <property type="entry name" value="DUF7888"/>
    <property type="match status" value="1"/>
</dbReference>
<evidence type="ECO:0000259" key="1">
    <source>
        <dbReference type="Pfam" id="PF25411"/>
    </source>
</evidence>
<reference evidence="2" key="1">
    <citation type="submission" date="2022-07" db="EMBL/GenBank/DDBJ databases">
        <title>Genome Sequence of Leucocoprinus birnbaumii.</title>
        <authorList>
            <person name="Buettner E."/>
        </authorList>
    </citation>
    <scope>NUCLEOTIDE SEQUENCE</scope>
    <source>
        <strain evidence="2">VT141</strain>
    </source>
</reference>
<proteinExistence type="predicted"/>
<feature type="domain" description="DUF7888" evidence="1">
    <location>
        <begin position="22"/>
        <end position="131"/>
    </location>
</feature>
<dbReference type="AlphaFoldDB" id="A0AAD5YQ55"/>
<accession>A0AAD5YQ55</accession>
<dbReference type="EMBL" id="JANIEX010001710">
    <property type="protein sequence ID" value="KAJ3555187.1"/>
    <property type="molecule type" value="Genomic_DNA"/>
</dbReference>
<comment type="caution">
    <text evidence="2">The sequence shown here is derived from an EMBL/GenBank/DDBJ whole genome shotgun (WGS) entry which is preliminary data.</text>
</comment>
<name>A0AAD5YQ55_9AGAR</name>
<organism evidence="2 3">
    <name type="scientific">Leucocoprinus birnbaumii</name>
    <dbReference type="NCBI Taxonomy" id="56174"/>
    <lineage>
        <taxon>Eukaryota</taxon>
        <taxon>Fungi</taxon>
        <taxon>Dikarya</taxon>
        <taxon>Basidiomycota</taxon>
        <taxon>Agaricomycotina</taxon>
        <taxon>Agaricomycetes</taxon>
        <taxon>Agaricomycetidae</taxon>
        <taxon>Agaricales</taxon>
        <taxon>Agaricineae</taxon>
        <taxon>Agaricaceae</taxon>
        <taxon>Leucocoprinus</taxon>
    </lineage>
</organism>
<dbReference type="Proteomes" id="UP001213000">
    <property type="component" value="Unassembled WGS sequence"/>
</dbReference>
<evidence type="ECO:0000313" key="3">
    <source>
        <dbReference type="Proteomes" id="UP001213000"/>
    </source>
</evidence>
<keyword evidence="3" id="KW-1185">Reference proteome</keyword>